<evidence type="ECO:0000313" key="3">
    <source>
        <dbReference type="Proteomes" id="UP000730481"/>
    </source>
</evidence>
<evidence type="ECO:0000313" key="2">
    <source>
        <dbReference type="EMBL" id="KAF4344060.1"/>
    </source>
</evidence>
<keyword evidence="3" id="KW-1185">Reference proteome</keyword>
<gene>
    <name evidence="2" type="ORF">FBEOM_1977</name>
</gene>
<reference evidence="2" key="2">
    <citation type="submission" date="2020-02" db="EMBL/GenBank/DDBJ databases">
        <title>Identification and distribution of gene clusters putatively required for synthesis of sphingolipid metabolism inhibitors in phylogenetically diverse species of the filamentous fungus Fusarium.</title>
        <authorList>
            <person name="Kim H.-S."/>
            <person name="Busman M."/>
            <person name="Brown D.W."/>
            <person name="Divon H."/>
            <person name="Uhlig S."/>
            <person name="Proctor R.H."/>
        </authorList>
    </citation>
    <scope>NUCLEOTIDE SEQUENCE</scope>
    <source>
        <strain evidence="2">NRRL 25174</strain>
    </source>
</reference>
<dbReference type="Proteomes" id="UP000730481">
    <property type="component" value="Unassembled WGS sequence"/>
</dbReference>
<evidence type="ECO:0000256" key="1">
    <source>
        <dbReference type="SAM" id="MobiDB-lite"/>
    </source>
</evidence>
<comment type="caution">
    <text evidence="2">The sequence shown here is derived from an EMBL/GenBank/DDBJ whole genome shotgun (WGS) entry which is preliminary data.</text>
</comment>
<dbReference type="OrthoDB" id="5072948at2759"/>
<proteinExistence type="predicted"/>
<reference evidence="2" key="1">
    <citation type="journal article" date="2017" name="Mycologia">
        <title>Fusarium algeriense, sp. nov., a novel toxigenic crown rot pathogen of durum wheat from Algeria is nested in the Fusarium burgessii species complex.</title>
        <authorList>
            <person name="Laraba I."/>
            <person name="Keddad A."/>
            <person name="Boureghda H."/>
            <person name="Abdallah N."/>
            <person name="Vaughan M.M."/>
            <person name="Proctor R.H."/>
            <person name="Busman M."/>
            <person name="O'Donnell K."/>
        </authorList>
    </citation>
    <scope>NUCLEOTIDE SEQUENCE</scope>
    <source>
        <strain evidence="2">NRRL 25174</strain>
    </source>
</reference>
<sequence>MFNLVSPNTTSAKVTQKASRAMFSLKNKLRSTFSKIPKQQAKEQPRYQLREKPSIIVTDAEGEEWEFIYHGHLYDDGPTNNRTMIEELEINRREHQDLLHSRRSTLGALTDTLGDASTRQDYHQLPTTPNDPSTSSTILYSVDTQLTPQTTYNMATYALLSSLRQKVASLLNPSPKPEPEMEPGIVISHDEVNDFDTTEPWEVVCFDQSTKRHMILPSDGNEQEEFQGLLKLKDDAKKTRKDPEPEK</sequence>
<feature type="region of interest" description="Disordered" evidence="1">
    <location>
        <begin position="216"/>
        <end position="247"/>
    </location>
</feature>
<feature type="compositionally biased region" description="Basic and acidic residues" evidence="1">
    <location>
        <begin position="231"/>
        <end position="247"/>
    </location>
</feature>
<protein>
    <submittedName>
        <fullName evidence="2">Uncharacterized protein</fullName>
    </submittedName>
</protein>
<name>A0A9P5ASB8_9HYPO</name>
<organism evidence="2 3">
    <name type="scientific">Fusarium beomiforme</name>
    <dbReference type="NCBI Taxonomy" id="44412"/>
    <lineage>
        <taxon>Eukaryota</taxon>
        <taxon>Fungi</taxon>
        <taxon>Dikarya</taxon>
        <taxon>Ascomycota</taxon>
        <taxon>Pezizomycotina</taxon>
        <taxon>Sordariomycetes</taxon>
        <taxon>Hypocreomycetidae</taxon>
        <taxon>Hypocreales</taxon>
        <taxon>Nectriaceae</taxon>
        <taxon>Fusarium</taxon>
        <taxon>Fusarium burgessii species complex</taxon>
    </lineage>
</organism>
<dbReference type="AlphaFoldDB" id="A0A9P5ASB8"/>
<dbReference type="EMBL" id="PVQB02000066">
    <property type="protein sequence ID" value="KAF4344060.1"/>
    <property type="molecule type" value="Genomic_DNA"/>
</dbReference>
<accession>A0A9P5ASB8</accession>